<gene>
    <name evidence="2" type="ORF">EAH77_22335</name>
</gene>
<reference evidence="2 3" key="1">
    <citation type="journal article" date="2019" name="Environ. Microbiol.">
        <title>Species interactions and distinct microbial communities in high Arctic permafrost affected cryosols are associated with the CH4 and CO2 gas fluxes.</title>
        <authorList>
            <person name="Altshuler I."/>
            <person name="Hamel J."/>
            <person name="Turney S."/>
            <person name="Magnuson E."/>
            <person name="Levesque R."/>
            <person name="Greer C."/>
            <person name="Whyte L.G."/>
        </authorList>
    </citation>
    <scope>NUCLEOTIDE SEQUENCE [LARGE SCALE GENOMIC DNA]</scope>
    <source>
        <strain evidence="2 3">E4</strain>
    </source>
</reference>
<feature type="transmembrane region" description="Helical" evidence="1">
    <location>
        <begin position="20"/>
        <end position="41"/>
    </location>
</feature>
<keyword evidence="1" id="KW-1133">Transmembrane helix</keyword>
<keyword evidence="1" id="KW-0472">Membrane</keyword>
<keyword evidence="1" id="KW-0812">Transmembrane</keyword>
<keyword evidence="3" id="KW-1185">Reference proteome</keyword>
<sequence length="130" mass="14801">MTLNNTERLRAKDRSFMEKVVFVSFLIGIALFAAGCLWPHFAGIWFDTEMQNPAMHQYTLAFSLILQLPAWVFSALGSGAMIASLTTVAMVLLHKFMGWVDTRIKAQFWYQSVENKLQKTENSANGERHL</sequence>
<evidence type="ECO:0000256" key="1">
    <source>
        <dbReference type="SAM" id="Phobius"/>
    </source>
</evidence>
<evidence type="ECO:0000313" key="2">
    <source>
        <dbReference type="EMBL" id="TPG56814.1"/>
    </source>
</evidence>
<feature type="transmembrane region" description="Helical" evidence="1">
    <location>
        <begin position="61"/>
        <end position="93"/>
    </location>
</feature>
<dbReference type="EMBL" id="RCZD01000016">
    <property type="protein sequence ID" value="TPG56814.1"/>
    <property type="molecule type" value="Genomic_DNA"/>
</dbReference>
<dbReference type="Proteomes" id="UP000317663">
    <property type="component" value="Unassembled WGS sequence"/>
</dbReference>
<accession>A0A502G4V3</accession>
<dbReference type="AlphaFoldDB" id="A0A502G4V3"/>
<evidence type="ECO:0000313" key="3">
    <source>
        <dbReference type="Proteomes" id="UP000317663"/>
    </source>
</evidence>
<proteinExistence type="predicted"/>
<protein>
    <submittedName>
        <fullName evidence="2">Uncharacterized protein</fullName>
    </submittedName>
</protein>
<name>A0A502G4V3_9GAMM</name>
<comment type="caution">
    <text evidence="2">The sequence shown here is derived from an EMBL/GenBank/DDBJ whole genome shotgun (WGS) entry which is preliminary data.</text>
</comment>
<organism evidence="2 3">
    <name type="scientific">Ewingella americana</name>
    <dbReference type="NCBI Taxonomy" id="41202"/>
    <lineage>
        <taxon>Bacteria</taxon>
        <taxon>Pseudomonadati</taxon>
        <taxon>Pseudomonadota</taxon>
        <taxon>Gammaproteobacteria</taxon>
        <taxon>Enterobacterales</taxon>
        <taxon>Yersiniaceae</taxon>
        <taxon>Ewingella</taxon>
    </lineage>
</organism>